<keyword evidence="1" id="KW-0813">Transport</keyword>
<dbReference type="Gene3D" id="3.40.50.300">
    <property type="entry name" value="P-loop containing nucleotide triphosphate hydrolases"/>
    <property type="match status" value="2"/>
</dbReference>
<dbReference type="CDD" id="cd03215">
    <property type="entry name" value="ABC_Carb_Monos_II"/>
    <property type="match status" value="1"/>
</dbReference>
<feature type="domain" description="ABC transporter" evidence="5">
    <location>
        <begin position="266"/>
        <end position="509"/>
    </location>
</feature>
<evidence type="ECO:0000256" key="2">
    <source>
        <dbReference type="ARBA" id="ARBA00022737"/>
    </source>
</evidence>
<evidence type="ECO:0000256" key="3">
    <source>
        <dbReference type="ARBA" id="ARBA00022741"/>
    </source>
</evidence>
<dbReference type="SMART" id="SM00382">
    <property type="entry name" value="AAA"/>
    <property type="match status" value="2"/>
</dbReference>
<accession>A0AAU7DUT2</accession>
<proteinExistence type="predicted"/>
<evidence type="ECO:0000259" key="5">
    <source>
        <dbReference type="PROSITE" id="PS50893"/>
    </source>
</evidence>
<gene>
    <name evidence="6" type="ORF">V5R04_00485</name>
</gene>
<feature type="domain" description="ABC transporter" evidence="5">
    <location>
        <begin position="10"/>
        <end position="248"/>
    </location>
</feature>
<protein>
    <submittedName>
        <fullName evidence="6">Sugar ABC transporter ATP-binding protein</fullName>
    </submittedName>
</protein>
<reference evidence="6" key="1">
    <citation type="submission" date="2024-02" db="EMBL/GenBank/DDBJ databases">
        <title>Tomenella chthoni gen. nov. sp. nov., a member of the family Jonesiaceae isolated from bat guano.</title>
        <authorList>
            <person name="Miller S.L."/>
            <person name="King J."/>
            <person name="Sankaranarayanan K."/>
            <person name="Lawson P.A."/>
        </authorList>
    </citation>
    <scope>NUCLEOTIDE SEQUENCE</scope>
    <source>
        <strain evidence="6">BS-20</strain>
    </source>
</reference>
<keyword evidence="4 6" id="KW-0067">ATP-binding</keyword>
<evidence type="ECO:0000256" key="1">
    <source>
        <dbReference type="ARBA" id="ARBA00022448"/>
    </source>
</evidence>
<organism evidence="6">
    <name type="scientific">Jonesiaceae bacterium BS-20</name>
    <dbReference type="NCBI Taxonomy" id="3120821"/>
    <lineage>
        <taxon>Bacteria</taxon>
        <taxon>Bacillati</taxon>
        <taxon>Actinomycetota</taxon>
        <taxon>Actinomycetes</taxon>
        <taxon>Micrococcales</taxon>
        <taxon>Jonesiaceae</taxon>
    </lineage>
</organism>
<keyword evidence="3" id="KW-0547">Nucleotide-binding</keyword>
<dbReference type="InterPro" id="IPR003593">
    <property type="entry name" value="AAA+_ATPase"/>
</dbReference>
<dbReference type="GO" id="GO:0016887">
    <property type="term" value="F:ATP hydrolysis activity"/>
    <property type="evidence" value="ECO:0007669"/>
    <property type="project" value="InterPro"/>
</dbReference>
<sequence length="514" mass="55437">MTLPAVAPLVELQDITVSFPGTVALDRVNLKLYPGEVHALMGQNGAGKSTIVKVLNGVLQPDSGTIVIDGKEHIFRSPAESLAAGVAVVFQDINLSPSLSVAENVMLGRETSTRLGLGIDIKATRAAAAAQLAELGLDDLNLKTKLSKLSPPVKQLVAIARAMVAKPRVLLLDEPTSSLEVADVKRLFTVIRKLKERGVAIVFISHFLEQVYAISDRMTVLRDGTKVGEYPTRNLDRTELIALMLGKDLEDLQALGSERRAHHHEPDGPMLFEAHELGLTGEVEPTDFAIHSGEIVGFAGLRGSGRTELAMLLSGTLRSDSGTVTITGETLKLTGPGSGLPHRIAMSSENRTEEGIIGDFSIADNIMLALQALRGWNKPISKQERQETVDWYIDLLNLAPATGETLVRDLSGGSQQKVLLARWLATKPKFMILDEPTKGIDIGAKFQIQKHVAQLADQGMAVVFISSELEEVVRLADRIVVIKDREKIGELSNGPGVTVDTIVEMIAAVNEDGF</sequence>
<dbReference type="GO" id="GO:0005524">
    <property type="term" value="F:ATP binding"/>
    <property type="evidence" value="ECO:0007669"/>
    <property type="project" value="UniProtKB-KW"/>
</dbReference>
<keyword evidence="2" id="KW-0677">Repeat</keyword>
<dbReference type="AlphaFoldDB" id="A0AAU7DUT2"/>
<dbReference type="InterPro" id="IPR027417">
    <property type="entry name" value="P-loop_NTPase"/>
</dbReference>
<dbReference type="InterPro" id="IPR050107">
    <property type="entry name" value="ABC_carbohydrate_import_ATPase"/>
</dbReference>
<dbReference type="CDD" id="cd03216">
    <property type="entry name" value="ABC_Carb_Monos_I"/>
    <property type="match status" value="1"/>
</dbReference>
<name>A0AAU7DUT2_9MICO</name>
<dbReference type="PANTHER" id="PTHR43790">
    <property type="entry name" value="CARBOHYDRATE TRANSPORT ATP-BINDING PROTEIN MG119-RELATED"/>
    <property type="match status" value="1"/>
</dbReference>
<dbReference type="EMBL" id="CP146203">
    <property type="protein sequence ID" value="XBH21739.1"/>
    <property type="molecule type" value="Genomic_DNA"/>
</dbReference>
<dbReference type="PROSITE" id="PS50893">
    <property type="entry name" value="ABC_TRANSPORTER_2"/>
    <property type="match status" value="2"/>
</dbReference>
<dbReference type="InterPro" id="IPR003439">
    <property type="entry name" value="ABC_transporter-like_ATP-bd"/>
</dbReference>
<dbReference type="Pfam" id="PF00005">
    <property type="entry name" value="ABC_tran"/>
    <property type="match status" value="2"/>
</dbReference>
<evidence type="ECO:0000256" key="4">
    <source>
        <dbReference type="ARBA" id="ARBA00022840"/>
    </source>
</evidence>
<evidence type="ECO:0000313" key="6">
    <source>
        <dbReference type="EMBL" id="XBH21739.1"/>
    </source>
</evidence>
<dbReference type="SUPFAM" id="SSF52540">
    <property type="entry name" value="P-loop containing nucleoside triphosphate hydrolases"/>
    <property type="match status" value="2"/>
</dbReference>
<dbReference type="PANTHER" id="PTHR43790:SF9">
    <property type="entry name" value="GALACTOFURANOSE TRANSPORTER ATP-BINDING PROTEIN YTFR"/>
    <property type="match status" value="1"/>
</dbReference>